<evidence type="ECO:0000313" key="2">
    <source>
        <dbReference type="EMBL" id="KKL88202.1"/>
    </source>
</evidence>
<evidence type="ECO:0008006" key="3">
    <source>
        <dbReference type="Google" id="ProtNLM"/>
    </source>
</evidence>
<feature type="non-terminal residue" evidence="2">
    <location>
        <position position="1"/>
    </location>
</feature>
<feature type="region of interest" description="Disordered" evidence="1">
    <location>
        <begin position="35"/>
        <end position="60"/>
    </location>
</feature>
<proteinExistence type="predicted"/>
<comment type="caution">
    <text evidence="2">The sequence shown here is derived from an EMBL/GenBank/DDBJ whole genome shotgun (WGS) entry which is preliminary data.</text>
</comment>
<dbReference type="InterPro" id="IPR019219">
    <property type="entry name" value="DUF2130"/>
</dbReference>
<organism evidence="2">
    <name type="scientific">marine sediment metagenome</name>
    <dbReference type="NCBI Taxonomy" id="412755"/>
    <lineage>
        <taxon>unclassified sequences</taxon>
        <taxon>metagenomes</taxon>
        <taxon>ecological metagenomes</taxon>
    </lineage>
</organism>
<evidence type="ECO:0000256" key="1">
    <source>
        <dbReference type="SAM" id="MobiDB-lite"/>
    </source>
</evidence>
<dbReference type="AlphaFoldDB" id="A0A0F9ILV1"/>
<dbReference type="Pfam" id="PF09903">
    <property type="entry name" value="DUF2130"/>
    <property type="match status" value="1"/>
</dbReference>
<feature type="compositionally biased region" description="Basic and acidic residues" evidence="1">
    <location>
        <begin position="39"/>
        <end position="60"/>
    </location>
</feature>
<protein>
    <recommendedName>
        <fullName evidence="3">DUF2130 domain-containing protein</fullName>
    </recommendedName>
</protein>
<dbReference type="EMBL" id="LAZR01020633">
    <property type="protein sequence ID" value="KKL88202.1"/>
    <property type="molecule type" value="Genomic_DNA"/>
</dbReference>
<name>A0A0F9ILV1_9ZZZZ</name>
<accession>A0A0F9ILV1</accession>
<sequence>IDEQVQHTLRVEREKIADQERTKVLAEQSTQMKALTTELEEKRDQLSSANKRELDLRKQQRDLEDDKDNLELTVQRKLDEERRTIFEQASKKAAEEQALKLSEKDELLASMKSKIEELRRKSEVGSQEAQGEALEKNLQSMLQQAFQYDKFSDIKKGIRGADIIQTVYNTAGRPCGTIIWETKNTKLFAYNWIEKLKKDQQLSKADIAVIMTITLPNEIVGFGFGIYDDIWITNYKSALGLATALRQVLLEVARQKVVSSGKAGTKAMIYEYVTGKEFAMHIKVIVSAFAKMQEELETEKRAVTRIWKKREKQLATVLSNVAGMRGSIEGLSQKALPDVDLMSLEEIGDDDA</sequence>
<gene>
    <name evidence="2" type="ORF">LCGC14_1927100</name>
</gene>
<reference evidence="2" key="1">
    <citation type="journal article" date="2015" name="Nature">
        <title>Complex archaea that bridge the gap between prokaryotes and eukaryotes.</title>
        <authorList>
            <person name="Spang A."/>
            <person name="Saw J.H."/>
            <person name="Jorgensen S.L."/>
            <person name="Zaremba-Niedzwiedzka K."/>
            <person name="Martijn J."/>
            <person name="Lind A.E."/>
            <person name="van Eijk R."/>
            <person name="Schleper C."/>
            <person name="Guy L."/>
            <person name="Ettema T.J."/>
        </authorList>
    </citation>
    <scope>NUCLEOTIDE SEQUENCE</scope>
</reference>